<organism evidence="2 3">
    <name type="scientific">Ascaris lumbricoides</name>
    <name type="common">Giant roundworm</name>
    <dbReference type="NCBI Taxonomy" id="6252"/>
    <lineage>
        <taxon>Eukaryota</taxon>
        <taxon>Metazoa</taxon>
        <taxon>Ecdysozoa</taxon>
        <taxon>Nematoda</taxon>
        <taxon>Chromadorea</taxon>
        <taxon>Rhabditida</taxon>
        <taxon>Spirurina</taxon>
        <taxon>Ascaridomorpha</taxon>
        <taxon>Ascaridoidea</taxon>
        <taxon>Ascarididae</taxon>
        <taxon>Ascaris</taxon>
    </lineage>
</organism>
<name>A0A0M3HVY3_ASCLU</name>
<reference evidence="3" key="1">
    <citation type="submission" date="2017-02" db="UniProtKB">
        <authorList>
            <consortium name="WormBaseParasite"/>
        </authorList>
    </citation>
    <scope>IDENTIFICATION</scope>
</reference>
<evidence type="ECO:0000256" key="1">
    <source>
        <dbReference type="SAM" id="MobiDB-lite"/>
    </source>
</evidence>
<dbReference type="WBParaSite" id="ALUE_0000720001-mRNA-1">
    <property type="protein sequence ID" value="ALUE_0000720001-mRNA-1"/>
    <property type="gene ID" value="ALUE_0000720001"/>
</dbReference>
<evidence type="ECO:0000313" key="3">
    <source>
        <dbReference type="WBParaSite" id="ALUE_0000720001-mRNA-1"/>
    </source>
</evidence>
<keyword evidence="2" id="KW-1185">Reference proteome</keyword>
<protein>
    <submittedName>
        <fullName evidence="3">Uncharacterized protein</fullName>
    </submittedName>
</protein>
<evidence type="ECO:0000313" key="2">
    <source>
        <dbReference type="Proteomes" id="UP000036681"/>
    </source>
</evidence>
<sequence>MKQDREITEEWALGTEGEESVFDAPPFTDMSEESPRWMLGMIDKNPQAWKSSAEEKEKPSADSIRNDAEEIIEAASVAIEKSSVALKGSSRTPHSVNGGSR</sequence>
<accession>A0A0M3HVY3</accession>
<dbReference type="Proteomes" id="UP000036681">
    <property type="component" value="Unplaced"/>
</dbReference>
<feature type="region of interest" description="Disordered" evidence="1">
    <location>
        <begin position="1"/>
        <end position="32"/>
    </location>
</feature>
<dbReference type="AlphaFoldDB" id="A0A0M3HVY3"/>
<proteinExistence type="predicted"/>